<protein>
    <submittedName>
        <fullName evidence="2">Uncharacterized protein</fullName>
    </submittedName>
</protein>
<gene>
    <name evidence="2" type="ORF">PMAYCL1PPCAC_13262</name>
</gene>
<feature type="non-terminal residue" evidence="2">
    <location>
        <position position="1"/>
    </location>
</feature>
<accession>A0AAN5CG90</accession>
<evidence type="ECO:0000256" key="1">
    <source>
        <dbReference type="SAM" id="MobiDB-lite"/>
    </source>
</evidence>
<reference evidence="3" key="1">
    <citation type="submission" date="2022-10" db="EMBL/GenBank/DDBJ databases">
        <title>Genome assembly of Pristionchus species.</title>
        <authorList>
            <person name="Yoshida K."/>
            <person name="Sommer R.J."/>
        </authorList>
    </citation>
    <scope>NUCLEOTIDE SEQUENCE [LARGE SCALE GENOMIC DNA]</scope>
    <source>
        <strain evidence="3">RS5460</strain>
    </source>
</reference>
<dbReference type="Proteomes" id="UP001328107">
    <property type="component" value="Unassembled WGS sequence"/>
</dbReference>
<feature type="compositionally biased region" description="Basic and acidic residues" evidence="1">
    <location>
        <begin position="71"/>
        <end position="80"/>
    </location>
</feature>
<proteinExistence type="predicted"/>
<evidence type="ECO:0000313" key="2">
    <source>
        <dbReference type="EMBL" id="GMR43067.1"/>
    </source>
</evidence>
<dbReference type="AlphaFoldDB" id="A0AAN5CG90"/>
<feature type="compositionally biased region" description="Low complexity" evidence="1">
    <location>
        <begin position="51"/>
        <end position="60"/>
    </location>
</feature>
<dbReference type="EMBL" id="BTRK01000003">
    <property type="protein sequence ID" value="GMR43067.1"/>
    <property type="molecule type" value="Genomic_DNA"/>
</dbReference>
<name>A0AAN5CG90_9BILA</name>
<keyword evidence="3" id="KW-1185">Reference proteome</keyword>
<sequence length="80" mass="9024">NLDAPLLRRPFLPILINSIFLPQRLPSHLHPRYLLHSSSIPEKTPLCFPSLPRLRSPPSRTQNCSIVRVTRSHEHSGAAA</sequence>
<feature type="region of interest" description="Disordered" evidence="1">
    <location>
        <begin position="51"/>
        <end position="80"/>
    </location>
</feature>
<evidence type="ECO:0000313" key="3">
    <source>
        <dbReference type="Proteomes" id="UP001328107"/>
    </source>
</evidence>
<comment type="caution">
    <text evidence="2">The sequence shown here is derived from an EMBL/GenBank/DDBJ whole genome shotgun (WGS) entry which is preliminary data.</text>
</comment>
<feature type="non-terminal residue" evidence="2">
    <location>
        <position position="80"/>
    </location>
</feature>
<organism evidence="2 3">
    <name type="scientific">Pristionchus mayeri</name>
    <dbReference type="NCBI Taxonomy" id="1317129"/>
    <lineage>
        <taxon>Eukaryota</taxon>
        <taxon>Metazoa</taxon>
        <taxon>Ecdysozoa</taxon>
        <taxon>Nematoda</taxon>
        <taxon>Chromadorea</taxon>
        <taxon>Rhabditida</taxon>
        <taxon>Rhabditina</taxon>
        <taxon>Diplogasteromorpha</taxon>
        <taxon>Diplogasteroidea</taxon>
        <taxon>Neodiplogasteridae</taxon>
        <taxon>Pristionchus</taxon>
    </lineage>
</organism>